<organism evidence="2 3">
    <name type="scientific">Leptidea sinapis</name>
    <dbReference type="NCBI Taxonomy" id="189913"/>
    <lineage>
        <taxon>Eukaryota</taxon>
        <taxon>Metazoa</taxon>
        <taxon>Ecdysozoa</taxon>
        <taxon>Arthropoda</taxon>
        <taxon>Hexapoda</taxon>
        <taxon>Insecta</taxon>
        <taxon>Pterygota</taxon>
        <taxon>Neoptera</taxon>
        <taxon>Endopterygota</taxon>
        <taxon>Lepidoptera</taxon>
        <taxon>Glossata</taxon>
        <taxon>Ditrysia</taxon>
        <taxon>Papilionoidea</taxon>
        <taxon>Pieridae</taxon>
        <taxon>Dismorphiinae</taxon>
        <taxon>Leptidea</taxon>
    </lineage>
</organism>
<evidence type="ECO:0000313" key="2">
    <source>
        <dbReference type="EMBL" id="VVC86535.1"/>
    </source>
</evidence>
<name>A0A5E4PLD6_9NEOP</name>
<dbReference type="Proteomes" id="UP000324832">
    <property type="component" value="Unassembled WGS sequence"/>
</dbReference>
<keyword evidence="3" id="KW-1185">Reference proteome</keyword>
<proteinExistence type="predicted"/>
<protein>
    <submittedName>
        <fullName evidence="2">Uncharacterized protein</fullName>
    </submittedName>
</protein>
<feature type="transmembrane region" description="Helical" evidence="1">
    <location>
        <begin position="355"/>
        <end position="373"/>
    </location>
</feature>
<gene>
    <name evidence="2" type="ORF">LSINAPIS_LOCUS336</name>
</gene>
<keyword evidence="1" id="KW-1133">Transmembrane helix</keyword>
<sequence length="455" mass="52729">MKTVLREGIQPDDGAEFLIFIPRAEEVVKGILSDQAYDIPSDPDTVEEADMKLPDWFDENKFKQGCRFFWDFCLPHTFSMFIGFVGAISIPTIISVLVGTQKSNTPYTAYKRYVSTYLHVLSWFSNDLKPGSVSWRSLNTVRNRHMRAGKSARLKNQGKVSQRDLALTMFGFVGFSVLNPHKFHITQLNSGDMEAYIHAWSVIGSLLGTQDRYNICRKTFDETQQVLQMLVDEMYTPCLENVPEYFEHSARVLSQVSTVFVSFVDADFLIYWTKHLCNVPGYIYTEGDRIDLQKKLRKLQNGADDIGIDSMELIHKCELATPPTRCRLLYLKDYDTVADSPAYKNLPFKSKFNMALFYVSMGFYSTFIGRHILNLYYKFLMYLAQHFPYIAILRYGFKNAFVNMFKEDDKDPTPPKLNSEYYMKNKETWYQATYNVLMLCIVCCYCFCCIASLVY</sequence>
<feature type="transmembrane region" description="Helical" evidence="1">
    <location>
        <begin position="379"/>
        <end position="397"/>
    </location>
</feature>
<dbReference type="EMBL" id="FZQP02000004">
    <property type="protein sequence ID" value="VVC86535.1"/>
    <property type="molecule type" value="Genomic_DNA"/>
</dbReference>
<evidence type="ECO:0000313" key="3">
    <source>
        <dbReference type="Proteomes" id="UP000324832"/>
    </source>
</evidence>
<dbReference type="PANTHER" id="PTHR37159:SF1">
    <property type="entry name" value="GH11867P"/>
    <property type="match status" value="1"/>
</dbReference>
<keyword evidence="1" id="KW-0472">Membrane</keyword>
<keyword evidence="1" id="KW-0812">Transmembrane</keyword>
<dbReference type="PANTHER" id="PTHR37159">
    <property type="entry name" value="GH11867P"/>
    <property type="match status" value="1"/>
</dbReference>
<reference evidence="2 3" key="1">
    <citation type="submission" date="2017-07" db="EMBL/GenBank/DDBJ databases">
        <authorList>
            <person name="Talla V."/>
            <person name="Backstrom N."/>
        </authorList>
    </citation>
    <scope>NUCLEOTIDE SEQUENCE [LARGE SCALE GENOMIC DNA]</scope>
</reference>
<feature type="transmembrane region" description="Helical" evidence="1">
    <location>
        <begin position="78"/>
        <end position="98"/>
    </location>
</feature>
<evidence type="ECO:0000256" key="1">
    <source>
        <dbReference type="SAM" id="Phobius"/>
    </source>
</evidence>
<feature type="transmembrane region" description="Helical" evidence="1">
    <location>
        <begin position="432"/>
        <end position="454"/>
    </location>
</feature>
<dbReference type="AlphaFoldDB" id="A0A5E4PLD6"/>
<accession>A0A5E4PLD6</accession>